<comment type="caution">
    <text evidence="2">The sequence shown here is derived from an EMBL/GenBank/DDBJ whole genome shotgun (WGS) entry which is preliminary data.</text>
</comment>
<evidence type="ECO:0000313" key="2">
    <source>
        <dbReference type="EMBL" id="MBW9063730.1"/>
    </source>
</evidence>
<proteinExistence type="predicted"/>
<sequence>MTFFLFRVPLQQEAGWRFGSSESIVALVSKGHNAMNQYRSRSAARAIAIAKAEEGKTRKAMLIRVAVIALGALTALSALPSFWSF</sequence>
<reference evidence="2 3" key="1">
    <citation type="journal article" date="2021" name="MBio">
        <title>Poor Competitiveness of Bradyrhizobium in Pigeon Pea Root Colonization in Indian Soils.</title>
        <authorList>
            <person name="Chalasani D."/>
            <person name="Basu A."/>
            <person name="Pullabhotla S.V.S.R.N."/>
            <person name="Jorrin B."/>
            <person name="Neal A.L."/>
            <person name="Poole P.S."/>
            <person name="Podile A.R."/>
            <person name="Tkacz A."/>
        </authorList>
    </citation>
    <scope>NUCLEOTIDE SEQUENCE [LARGE SCALE GENOMIC DNA]</scope>
    <source>
        <strain evidence="2 3">HU44</strain>
    </source>
</reference>
<keyword evidence="1" id="KW-0812">Transmembrane</keyword>
<keyword evidence="3" id="KW-1185">Reference proteome</keyword>
<keyword evidence="1" id="KW-0472">Membrane</keyword>
<organism evidence="2 3">
    <name type="scientific">Rhizobium herbae</name>
    <dbReference type="NCBI Taxonomy" id="508661"/>
    <lineage>
        <taxon>Bacteria</taxon>
        <taxon>Pseudomonadati</taxon>
        <taxon>Pseudomonadota</taxon>
        <taxon>Alphaproteobacteria</taxon>
        <taxon>Hyphomicrobiales</taxon>
        <taxon>Rhizobiaceae</taxon>
        <taxon>Rhizobium/Agrobacterium group</taxon>
        <taxon>Rhizobium</taxon>
    </lineage>
</organism>
<dbReference type="RefSeq" id="WP_220371721.1">
    <property type="nucleotide sequence ID" value="NZ_JAEUAO010000002.1"/>
</dbReference>
<evidence type="ECO:0000313" key="3">
    <source>
        <dbReference type="Proteomes" id="UP000757604"/>
    </source>
</evidence>
<gene>
    <name evidence="2" type="ORF">JNB71_10400</name>
</gene>
<dbReference type="EMBL" id="JAEUAO010000002">
    <property type="protein sequence ID" value="MBW9063730.1"/>
    <property type="molecule type" value="Genomic_DNA"/>
</dbReference>
<name>A0ABS7H9F0_9HYPH</name>
<accession>A0ABS7H9F0</accession>
<evidence type="ECO:0000256" key="1">
    <source>
        <dbReference type="SAM" id="Phobius"/>
    </source>
</evidence>
<dbReference type="Proteomes" id="UP000757604">
    <property type="component" value="Unassembled WGS sequence"/>
</dbReference>
<feature type="transmembrane region" description="Helical" evidence="1">
    <location>
        <begin position="61"/>
        <end position="83"/>
    </location>
</feature>
<protein>
    <submittedName>
        <fullName evidence="2">Uncharacterized protein</fullName>
    </submittedName>
</protein>
<keyword evidence="1" id="KW-1133">Transmembrane helix</keyword>